<feature type="domain" description="HTH lysR-type" evidence="5">
    <location>
        <begin position="2"/>
        <end position="59"/>
    </location>
</feature>
<dbReference type="PANTHER" id="PTHR30346">
    <property type="entry name" value="TRANSCRIPTIONAL DUAL REGULATOR HCAR-RELATED"/>
    <property type="match status" value="1"/>
</dbReference>
<proteinExistence type="inferred from homology"/>
<evidence type="ECO:0000313" key="6">
    <source>
        <dbReference type="EMBL" id="MBB6348589.1"/>
    </source>
</evidence>
<keyword evidence="4" id="KW-0804">Transcription</keyword>
<dbReference type="GO" id="GO:0032993">
    <property type="term" value="C:protein-DNA complex"/>
    <property type="evidence" value="ECO:0007669"/>
    <property type="project" value="TreeGrafter"/>
</dbReference>
<sequence length="311" mass="33068">MMNPTHLRTLEVVCRTGSFAIAARELGYTSSGVSQQMAGLERACGLLLFERQAHGIRPTAAADQLVERAGRVLAMLGEFEDEIRDLAAGRVGRLRLGSFPTASVRLVPDALTDLVAGHPAAEILLEEGEPDELAQLLVNGELDAALLYEYGHVPQRWPAGLVTVPLLREALLLLTQRQRANAGEATARLPALRAAQWITSREGTAGAISLERLCAAAGFAPAITRRSDNYDVVRQLVGAGLGVAVVPALGHVPDERVHAEPIASHLAHRRVLVAHRAANVNPLLQPALRAIKAAVATDDPWLAVSGDPGQA</sequence>
<dbReference type="GO" id="GO:0003700">
    <property type="term" value="F:DNA-binding transcription factor activity"/>
    <property type="evidence" value="ECO:0007669"/>
    <property type="project" value="InterPro"/>
</dbReference>
<evidence type="ECO:0000259" key="5">
    <source>
        <dbReference type="PROSITE" id="PS50931"/>
    </source>
</evidence>
<dbReference type="Gene3D" id="1.10.10.10">
    <property type="entry name" value="Winged helix-like DNA-binding domain superfamily/Winged helix DNA-binding domain"/>
    <property type="match status" value="1"/>
</dbReference>
<organism evidence="6 7">
    <name type="scientific">Nonomuraea muscovyensis</name>
    <dbReference type="NCBI Taxonomy" id="1124761"/>
    <lineage>
        <taxon>Bacteria</taxon>
        <taxon>Bacillati</taxon>
        <taxon>Actinomycetota</taxon>
        <taxon>Actinomycetes</taxon>
        <taxon>Streptosporangiales</taxon>
        <taxon>Streptosporangiaceae</taxon>
        <taxon>Nonomuraea</taxon>
    </lineage>
</organism>
<evidence type="ECO:0000313" key="7">
    <source>
        <dbReference type="Proteomes" id="UP000583800"/>
    </source>
</evidence>
<dbReference type="EMBL" id="JACHJB010000002">
    <property type="protein sequence ID" value="MBB6348589.1"/>
    <property type="molecule type" value="Genomic_DNA"/>
</dbReference>
<dbReference type="Proteomes" id="UP000583800">
    <property type="component" value="Unassembled WGS sequence"/>
</dbReference>
<dbReference type="InterPro" id="IPR005119">
    <property type="entry name" value="LysR_subst-bd"/>
</dbReference>
<dbReference type="RefSeq" id="WP_185086314.1">
    <property type="nucleotide sequence ID" value="NZ_JACHJB010000002.1"/>
</dbReference>
<evidence type="ECO:0000256" key="1">
    <source>
        <dbReference type="ARBA" id="ARBA00009437"/>
    </source>
</evidence>
<comment type="caution">
    <text evidence="6">The sequence shown here is derived from an EMBL/GenBank/DDBJ whole genome shotgun (WGS) entry which is preliminary data.</text>
</comment>
<evidence type="ECO:0000256" key="4">
    <source>
        <dbReference type="ARBA" id="ARBA00023163"/>
    </source>
</evidence>
<gene>
    <name evidence="6" type="ORF">FHU36_005134</name>
</gene>
<dbReference type="SUPFAM" id="SSF46785">
    <property type="entry name" value="Winged helix' DNA-binding domain"/>
    <property type="match status" value="1"/>
</dbReference>
<keyword evidence="3 6" id="KW-0238">DNA-binding</keyword>
<dbReference type="InterPro" id="IPR036390">
    <property type="entry name" value="WH_DNA-bd_sf"/>
</dbReference>
<dbReference type="AlphaFoldDB" id="A0A7X0F0J3"/>
<dbReference type="Pfam" id="PF00126">
    <property type="entry name" value="HTH_1"/>
    <property type="match status" value="1"/>
</dbReference>
<dbReference type="InterPro" id="IPR036388">
    <property type="entry name" value="WH-like_DNA-bd_sf"/>
</dbReference>
<evidence type="ECO:0000256" key="2">
    <source>
        <dbReference type="ARBA" id="ARBA00023015"/>
    </source>
</evidence>
<comment type="similarity">
    <text evidence="1">Belongs to the LysR transcriptional regulatory family.</text>
</comment>
<keyword evidence="7" id="KW-1185">Reference proteome</keyword>
<reference evidence="6 7" key="1">
    <citation type="submission" date="2020-08" db="EMBL/GenBank/DDBJ databases">
        <title>Sequencing the genomes of 1000 actinobacteria strains.</title>
        <authorList>
            <person name="Klenk H.-P."/>
        </authorList>
    </citation>
    <scope>NUCLEOTIDE SEQUENCE [LARGE SCALE GENOMIC DNA]</scope>
    <source>
        <strain evidence="6 7">DSM 45913</strain>
    </source>
</reference>
<dbReference type="InterPro" id="IPR000847">
    <property type="entry name" value="LysR_HTH_N"/>
</dbReference>
<protein>
    <submittedName>
        <fullName evidence="6">DNA-binding transcriptional LysR family regulator</fullName>
    </submittedName>
</protein>
<dbReference type="Gene3D" id="3.40.190.10">
    <property type="entry name" value="Periplasmic binding protein-like II"/>
    <property type="match status" value="2"/>
</dbReference>
<keyword evidence="2" id="KW-0805">Transcription regulation</keyword>
<evidence type="ECO:0000256" key="3">
    <source>
        <dbReference type="ARBA" id="ARBA00023125"/>
    </source>
</evidence>
<accession>A0A7X0F0J3</accession>
<name>A0A7X0F0J3_9ACTN</name>
<dbReference type="SUPFAM" id="SSF53850">
    <property type="entry name" value="Periplasmic binding protein-like II"/>
    <property type="match status" value="1"/>
</dbReference>
<dbReference type="PANTHER" id="PTHR30346:SF29">
    <property type="entry name" value="LYSR SUBSTRATE-BINDING"/>
    <property type="match status" value="1"/>
</dbReference>
<dbReference type="GO" id="GO:0003677">
    <property type="term" value="F:DNA binding"/>
    <property type="evidence" value="ECO:0007669"/>
    <property type="project" value="UniProtKB-KW"/>
</dbReference>
<dbReference type="PROSITE" id="PS50931">
    <property type="entry name" value="HTH_LYSR"/>
    <property type="match status" value="1"/>
</dbReference>
<dbReference type="Pfam" id="PF03466">
    <property type="entry name" value="LysR_substrate"/>
    <property type="match status" value="1"/>
</dbReference>